<accession>A0ABV8HYI3</accession>
<evidence type="ECO:0000313" key="2">
    <source>
        <dbReference type="Proteomes" id="UP001595765"/>
    </source>
</evidence>
<name>A0ABV8HYI3_9ACTN</name>
<proteinExistence type="predicted"/>
<evidence type="ECO:0000313" key="1">
    <source>
        <dbReference type="EMBL" id="MFC4034906.1"/>
    </source>
</evidence>
<reference evidence="2" key="1">
    <citation type="journal article" date="2019" name="Int. J. Syst. Evol. Microbiol.">
        <title>The Global Catalogue of Microorganisms (GCM) 10K type strain sequencing project: providing services to taxonomists for standard genome sequencing and annotation.</title>
        <authorList>
            <consortium name="The Broad Institute Genomics Platform"/>
            <consortium name="The Broad Institute Genome Sequencing Center for Infectious Disease"/>
            <person name="Wu L."/>
            <person name="Ma J."/>
        </authorList>
    </citation>
    <scope>NUCLEOTIDE SEQUENCE [LARGE SCALE GENOMIC DNA]</scope>
    <source>
        <strain evidence="2">CGMCC 4.7237</strain>
    </source>
</reference>
<dbReference type="EMBL" id="JBHSBB010000019">
    <property type="protein sequence ID" value="MFC4034906.1"/>
    <property type="molecule type" value="Genomic_DNA"/>
</dbReference>
<keyword evidence="2" id="KW-1185">Reference proteome</keyword>
<comment type="caution">
    <text evidence="1">The sequence shown here is derived from an EMBL/GenBank/DDBJ whole genome shotgun (WGS) entry which is preliminary data.</text>
</comment>
<sequence length="177" mass="18854">MTTTDTDSLLGLLLGIPEAEEFLAWPGDFEPCRAGHGEEIRLPSGVPLQAIAGDGGGGTYYQVGVGSDADRPVLYAGSEGEGGLIAESLREALELLIGLPYWQDCLPGRGFPLPGLEAEYRSTFHDLDERRDRVAGLLGLDRPPARDLVRRLHACVGRSVPDYLPLGANGGVYIPLG</sequence>
<evidence type="ECO:0008006" key="3">
    <source>
        <dbReference type="Google" id="ProtNLM"/>
    </source>
</evidence>
<organism evidence="1 2">
    <name type="scientific">Streptomyces polygonati</name>
    <dbReference type="NCBI Taxonomy" id="1617087"/>
    <lineage>
        <taxon>Bacteria</taxon>
        <taxon>Bacillati</taxon>
        <taxon>Actinomycetota</taxon>
        <taxon>Actinomycetes</taxon>
        <taxon>Kitasatosporales</taxon>
        <taxon>Streptomycetaceae</taxon>
        <taxon>Streptomyces</taxon>
    </lineage>
</organism>
<gene>
    <name evidence="1" type="ORF">ACFO3J_26060</name>
</gene>
<dbReference type="Proteomes" id="UP001595765">
    <property type="component" value="Unassembled WGS sequence"/>
</dbReference>
<dbReference type="RefSeq" id="WP_386433939.1">
    <property type="nucleotide sequence ID" value="NZ_JBHSBB010000019.1"/>
</dbReference>
<protein>
    <recommendedName>
        <fullName evidence="3">SUKH-4 immunity protein of toxin-antitoxin system</fullName>
    </recommendedName>
</protein>